<dbReference type="InterPro" id="IPR009057">
    <property type="entry name" value="Homeodomain-like_sf"/>
</dbReference>
<reference evidence="5" key="1">
    <citation type="journal article" date="2019" name="Int. J. Syst. Evol. Microbiol.">
        <title>The Global Catalogue of Microorganisms (GCM) 10K type strain sequencing project: providing services to taxonomists for standard genome sequencing and annotation.</title>
        <authorList>
            <consortium name="The Broad Institute Genomics Platform"/>
            <consortium name="The Broad Institute Genome Sequencing Center for Infectious Disease"/>
            <person name="Wu L."/>
            <person name="Ma J."/>
        </authorList>
    </citation>
    <scope>NUCLEOTIDE SEQUENCE [LARGE SCALE GENOMIC DNA]</scope>
    <source>
        <strain evidence="5">TBRC 7912</strain>
    </source>
</reference>
<gene>
    <name evidence="4" type="ORF">ACFOYY_00715</name>
</gene>
<dbReference type="InterPro" id="IPR041678">
    <property type="entry name" value="TetR_C_16"/>
</dbReference>
<name>A0ABV8EQL7_9ACTN</name>
<evidence type="ECO:0000259" key="3">
    <source>
        <dbReference type="PROSITE" id="PS50977"/>
    </source>
</evidence>
<proteinExistence type="predicted"/>
<dbReference type="PANTHER" id="PTHR30055:SF235">
    <property type="entry name" value="TRANSCRIPTIONAL REGULATORY PROTEIN"/>
    <property type="match status" value="1"/>
</dbReference>
<feature type="DNA-binding region" description="H-T-H motif" evidence="2">
    <location>
        <begin position="38"/>
        <end position="57"/>
    </location>
</feature>
<evidence type="ECO:0000313" key="4">
    <source>
        <dbReference type="EMBL" id="MFC3978627.1"/>
    </source>
</evidence>
<evidence type="ECO:0000313" key="5">
    <source>
        <dbReference type="Proteomes" id="UP001595698"/>
    </source>
</evidence>
<protein>
    <submittedName>
        <fullName evidence="4">TetR/AcrR family transcriptional regulator</fullName>
    </submittedName>
</protein>
<dbReference type="InterPro" id="IPR050109">
    <property type="entry name" value="HTH-type_TetR-like_transc_reg"/>
</dbReference>
<dbReference type="PRINTS" id="PR00455">
    <property type="entry name" value="HTHTETR"/>
</dbReference>
<accession>A0ABV8EQL7</accession>
<sequence length="189" mass="20267">MSEPRPRLSRAEQRRATEARILAAAGRLFAESGYDQTTIRAIAGAAEVDGGLVMHYFGSKEELFHRATQAGPVRPVGGTPEEVAEQILAQIADSLVNEPIASLAVLRSMLTHAGASEAAIEGAARYRAQLSDAIPADDADVRAALISATLIGVAVSRHFLKFDVLRDTPPEQIIDLLRPCLRSLTRADD</sequence>
<dbReference type="SUPFAM" id="SSF48498">
    <property type="entry name" value="Tetracyclin repressor-like, C-terminal domain"/>
    <property type="match status" value="1"/>
</dbReference>
<dbReference type="InterPro" id="IPR001647">
    <property type="entry name" value="HTH_TetR"/>
</dbReference>
<keyword evidence="5" id="KW-1185">Reference proteome</keyword>
<evidence type="ECO:0000256" key="1">
    <source>
        <dbReference type="ARBA" id="ARBA00023125"/>
    </source>
</evidence>
<dbReference type="PROSITE" id="PS50977">
    <property type="entry name" value="HTH_TETR_2"/>
    <property type="match status" value="1"/>
</dbReference>
<dbReference type="SUPFAM" id="SSF46689">
    <property type="entry name" value="Homeodomain-like"/>
    <property type="match status" value="1"/>
</dbReference>
<dbReference type="Gene3D" id="1.10.10.60">
    <property type="entry name" value="Homeodomain-like"/>
    <property type="match status" value="1"/>
</dbReference>
<comment type="caution">
    <text evidence="4">The sequence shown here is derived from an EMBL/GenBank/DDBJ whole genome shotgun (WGS) entry which is preliminary data.</text>
</comment>
<dbReference type="InterPro" id="IPR036271">
    <property type="entry name" value="Tet_transcr_reg_TetR-rel_C_sf"/>
</dbReference>
<dbReference type="PANTHER" id="PTHR30055">
    <property type="entry name" value="HTH-TYPE TRANSCRIPTIONAL REGULATOR RUTR"/>
    <property type="match status" value="1"/>
</dbReference>
<dbReference type="Proteomes" id="UP001595698">
    <property type="component" value="Unassembled WGS sequence"/>
</dbReference>
<dbReference type="EMBL" id="JBHSBC010000001">
    <property type="protein sequence ID" value="MFC3978627.1"/>
    <property type="molecule type" value="Genomic_DNA"/>
</dbReference>
<dbReference type="RefSeq" id="WP_352010595.1">
    <property type="nucleotide sequence ID" value="NZ_JBHSBC010000001.1"/>
</dbReference>
<organism evidence="4 5">
    <name type="scientific">Streptosporangium jomthongense</name>
    <dbReference type="NCBI Taxonomy" id="1193683"/>
    <lineage>
        <taxon>Bacteria</taxon>
        <taxon>Bacillati</taxon>
        <taxon>Actinomycetota</taxon>
        <taxon>Actinomycetes</taxon>
        <taxon>Streptosporangiales</taxon>
        <taxon>Streptosporangiaceae</taxon>
        <taxon>Streptosporangium</taxon>
    </lineage>
</organism>
<dbReference type="Gene3D" id="1.10.357.10">
    <property type="entry name" value="Tetracycline Repressor, domain 2"/>
    <property type="match status" value="1"/>
</dbReference>
<keyword evidence="1 2" id="KW-0238">DNA-binding</keyword>
<evidence type="ECO:0000256" key="2">
    <source>
        <dbReference type="PROSITE-ProRule" id="PRU00335"/>
    </source>
</evidence>
<dbReference type="Pfam" id="PF00440">
    <property type="entry name" value="TetR_N"/>
    <property type="match status" value="1"/>
</dbReference>
<dbReference type="Pfam" id="PF17920">
    <property type="entry name" value="TetR_C_16"/>
    <property type="match status" value="1"/>
</dbReference>
<feature type="domain" description="HTH tetR-type" evidence="3">
    <location>
        <begin position="15"/>
        <end position="75"/>
    </location>
</feature>